<dbReference type="PROSITE" id="PS51819">
    <property type="entry name" value="VOC"/>
    <property type="match status" value="2"/>
</dbReference>
<dbReference type="Pfam" id="PF00903">
    <property type="entry name" value="Glyoxalase"/>
    <property type="match status" value="1"/>
</dbReference>
<dbReference type="GO" id="GO:0016829">
    <property type="term" value="F:lyase activity"/>
    <property type="evidence" value="ECO:0007669"/>
    <property type="project" value="UniProtKB-KW"/>
</dbReference>
<dbReference type="GO" id="GO:0051213">
    <property type="term" value="F:dioxygenase activity"/>
    <property type="evidence" value="ECO:0007669"/>
    <property type="project" value="UniProtKB-KW"/>
</dbReference>
<dbReference type="GO" id="GO:0046872">
    <property type="term" value="F:metal ion binding"/>
    <property type="evidence" value="ECO:0007669"/>
    <property type="project" value="UniProtKB-KW"/>
</dbReference>
<dbReference type="GO" id="GO:0004493">
    <property type="term" value="F:methylmalonyl-CoA epimerase activity"/>
    <property type="evidence" value="ECO:0007669"/>
    <property type="project" value="TreeGrafter"/>
</dbReference>
<dbReference type="InterPro" id="IPR004360">
    <property type="entry name" value="Glyas_Fos-R_dOase_dom"/>
</dbReference>
<keyword evidence="3" id="KW-0560">Oxidoreductase</keyword>
<protein>
    <submittedName>
        <fullName evidence="3">Catechol 2,3-dioxygenase-like lactoylglutathione lyase family enzyme</fullName>
    </submittedName>
</protein>
<evidence type="ECO:0000259" key="2">
    <source>
        <dbReference type="PROSITE" id="PS51819"/>
    </source>
</evidence>
<sequence>MTTVSWLAMVPSRLPSPSYVRVASLFLAMIALLAMPFYSQAQTRPAITGISHMCVYASDAEASDNFYGHILGAAKGADPQDGSGVRYYFGPEQFVEVLPLPAEHTLSRISCVAFSTVDAKGLHSYMEAHHTEALGAVETAKDGTVWFKSHDPEGNLVEFVQGGHPHAVPASAKPIGTRIIHVGYMVHSKAAEDKFYIELLGFKPYWFGAMKPEHTDWISMQVPDGKDWIEYMMVGDGSTTPVDHVDARELGVLNHFSIGVPNMEKAVTTLYAEDRLSPRHDGPQMGRDGKWQANWYDPDGTRVELMEFQPVMKPCCSEFTATSPTK</sequence>
<evidence type="ECO:0000313" key="3">
    <source>
        <dbReference type="EMBL" id="MBB5058313.1"/>
    </source>
</evidence>
<feature type="domain" description="VOC" evidence="2">
    <location>
        <begin position="49"/>
        <end position="162"/>
    </location>
</feature>
<dbReference type="PANTHER" id="PTHR43048:SF3">
    <property type="entry name" value="METHYLMALONYL-COA EPIMERASE, MITOCHONDRIAL"/>
    <property type="match status" value="1"/>
</dbReference>
<dbReference type="PANTHER" id="PTHR43048">
    <property type="entry name" value="METHYLMALONYL-COA EPIMERASE"/>
    <property type="match status" value="1"/>
</dbReference>
<evidence type="ECO:0000256" key="1">
    <source>
        <dbReference type="ARBA" id="ARBA00022723"/>
    </source>
</evidence>
<reference evidence="3 4" key="1">
    <citation type="submission" date="2020-08" db="EMBL/GenBank/DDBJ databases">
        <title>Genomic Encyclopedia of Type Strains, Phase IV (KMG-V): Genome sequencing to study the core and pangenomes of soil and plant-associated prokaryotes.</title>
        <authorList>
            <person name="Whitman W."/>
        </authorList>
    </citation>
    <scope>NUCLEOTIDE SEQUENCE [LARGE SCALE GENOMIC DNA]</scope>
    <source>
        <strain evidence="3 4">M8UP14</strain>
    </source>
</reference>
<dbReference type="InterPro" id="IPR029068">
    <property type="entry name" value="Glyas_Bleomycin-R_OHBP_Dase"/>
</dbReference>
<feature type="domain" description="VOC" evidence="2">
    <location>
        <begin position="178"/>
        <end position="308"/>
    </location>
</feature>
<organism evidence="3 4">
    <name type="scientific">Granulicella aggregans</name>
    <dbReference type="NCBI Taxonomy" id="474949"/>
    <lineage>
        <taxon>Bacteria</taxon>
        <taxon>Pseudomonadati</taxon>
        <taxon>Acidobacteriota</taxon>
        <taxon>Terriglobia</taxon>
        <taxon>Terriglobales</taxon>
        <taxon>Acidobacteriaceae</taxon>
        <taxon>Granulicella</taxon>
    </lineage>
</organism>
<evidence type="ECO:0000313" key="4">
    <source>
        <dbReference type="Proteomes" id="UP000540989"/>
    </source>
</evidence>
<gene>
    <name evidence="3" type="ORF">HDF16_003027</name>
</gene>
<dbReference type="SUPFAM" id="SSF54593">
    <property type="entry name" value="Glyoxalase/Bleomycin resistance protein/Dihydroxybiphenyl dioxygenase"/>
    <property type="match status" value="2"/>
</dbReference>
<dbReference type="Proteomes" id="UP000540989">
    <property type="component" value="Unassembled WGS sequence"/>
</dbReference>
<comment type="caution">
    <text evidence="3">The sequence shown here is derived from an EMBL/GenBank/DDBJ whole genome shotgun (WGS) entry which is preliminary data.</text>
</comment>
<keyword evidence="4" id="KW-1185">Reference proteome</keyword>
<accession>A0A7W7ZEC7</accession>
<dbReference type="AlphaFoldDB" id="A0A7W7ZEC7"/>
<keyword evidence="1" id="KW-0479">Metal-binding</keyword>
<keyword evidence="3" id="KW-0223">Dioxygenase</keyword>
<name>A0A7W7ZEC7_9BACT</name>
<dbReference type="GO" id="GO:0046491">
    <property type="term" value="P:L-methylmalonyl-CoA metabolic process"/>
    <property type="evidence" value="ECO:0007669"/>
    <property type="project" value="TreeGrafter"/>
</dbReference>
<keyword evidence="3" id="KW-0456">Lyase</keyword>
<dbReference type="InterPro" id="IPR051785">
    <property type="entry name" value="MMCE/EMCE_epimerase"/>
</dbReference>
<dbReference type="Pfam" id="PF13669">
    <property type="entry name" value="Glyoxalase_4"/>
    <property type="match status" value="1"/>
</dbReference>
<dbReference type="CDD" id="cd06587">
    <property type="entry name" value="VOC"/>
    <property type="match status" value="1"/>
</dbReference>
<dbReference type="EMBL" id="JACHIP010000004">
    <property type="protein sequence ID" value="MBB5058313.1"/>
    <property type="molecule type" value="Genomic_DNA"/>
</dbReference>
<dbReference type="InterPro" id="IPR037523">
    <property type="entry name" value="VOC_core"/>
</dbReference>
<dbReference type="Gene3D" id="3.10.180.10">
    <property type="entry name" value="2,3-Dihydroxybiphenyl 1,2-Dioxygenase, domain 1"/>
    <property type="match status" value="2"/>
</dbReference>
<proteinExistence type="predicted"/>